<dbReference type="EMBL" id="JAMKFB020000024">
    <property type="protein sequence ID" value="KAL0156582.1"/>
    <property type="molecule type" value="Genomic_DNA"/>
</dbReference>
<feature type="non-terminal residue" evidence="2">
    <location>
        <position position="1"/>
    </location>
</feature>
<comment type="caution">
    <text evidence="2">The sequence shown here is derived from an EMBL/GenBank/DDBJ whole genome shotgun (WGS) entry which is preliminary data.</text>
</comment>
<protein>
    <submittedName>
        <fullName evidence="2">Uncharacterized protein</fullName>
    </submittedName>
</protein>
<dbReference type="AlphaFoldDB" id="A0ABD0N5W1"/>
<name>A0ABD0N5W1_CIRMR</name>
<reference evidence="2 3" key="1">
    <citation type="submission" date="2024-05" db="EMBL/GenBank/DDBJ databases">
        <title>Genome sequencing and assembly of Indian major carp, Cirrhinus mrigala (Hamilton, 1822).</title>
        <authorList>
            <person name="Mohindra V."/>
            <person name="Chowdhury L.M."/>
            <person name="Lal K."/>
            <person name="Jena J.K."/>
        </authorList>
    </citation>
    <scope>NUCLEOTIDE SEQUENCE [LARGE SCALE GENOMIC DNA]</scope>
    <source>
        <strain evidence="2">CM1030</strain>
        <tissue evidence="2">Blood</tissue>
    </source>
</reference>
<feature type="compositionally biased region" description="Low complexity" evidence="1">
    <location>
        <begin position="1"/>
        <end position="12"/>
    </location>
</feature>
<accession>A0ABD0N5W1</accession>
<feature type="non-terminal residue" evidence="2">
    <location>
        <position position="51"/>
    </location>
</feature>
<evidence type="ECO:0000256" key="1">
    <source>
        <dbReference type="SAM" id="MobiDB-lite"/>
    </source>
</evidence>
<proteinExistence type="predicted"/>
<gene>
    <name evidence="2" type="ORF">M9458_047828</name>
</gene>
<organism evidence="2 3">
    <name type="scientific">Cirrhinus mrigala</name>
    <name type="common">Mrigala</name>
    <dbReference type="NCBI Taxonomy" id="683832"/>
    <lineage>
        <taxon>Eukaryota</taxon>
        <taxon>Metazoa</taxon>
        <taxon>Chordata</taxon>
        <taxon>Craniata</taxon>
        <taxon>Vertebrata</taxon>
        <taxon>Euteleostomi</taxon>
        <taxon>Actinopterygii</taxon>
        <taxon>Neopterygii</taxon>
        <taxon>Teleostei</taxon>
        <taxon>Ostariophysi</taxon>
        <taxon>Cypriniformes</taxon>
        <taxon>Cyprinidae</taxon>
        <taxon>Labeoninae</taxon>
        <taxon>Labeonini</taxon>
        <taxon>Cirrhinus</taxon>
    </lineage>
</organism>
<sequence length="51" mass="5572">TGSESDGGDSSSLRSEIQPKKVRGFGFGDIFKDQPIKLRPRSIDMDSEGDK</sequence>
<keyword evidence="3" id="KW-1185">Reference proteome</keyword>
<dbReference type="Proteomes" id="UP001529510">
    <property type="component" value="Unassembled WGS sequence"/>
</dbReference>
<feature type="region of interest" description="Disordered" evidence="1">
    <location>
        <begin position="1"/>
        <end position="20"/>
    </location>
</feature>
<evidence type="ECO:0000313" key="3">
    <source>
        <dbReference type="Proteomes" id="UP001529510"/>
    </source>
</evidence>
<evidence type="ECO:0000313" key="2">
    <source>
        <dbReference type="EMBL" id="KAL0156582.1"/>
    </source>
</evidence>